<proteinExistence type="predicted"/>
<dbReference type="AlphaFoldDB" id="A0A8D0Q7N7"/>
<evidence type="ECO:0000313" key="2">
    <source>
        <dbReference type="Proteomes" id="UP000694726"/>
    </source>
</evidence>
<accession>A0A8D0Q7N7</accession>
<protein>
    <submittedName>
        <fullName evidence="1">Uncharacterized protein</fullName>
    </submittedName>
</protein>
<reference evidence="1" key="1">
    <citation type="submission" date="2025-05" db="UniProtKB">
        <authorList>
            <consortium name="Ensembl"/>
        </authorList>
    </citation>
    <scope>IDENTIFICATION</scope>
</reference>
<sequence length="128" mass="14512">YSIVYIYHIFKASSVSGHLGGFHVLDIVSGAAVNIQVHVSFQIIVLSRCVPRSGIAESNASSVFSFLRNRHTVLHSGHTNLHFYQQCRRVPFSPHPLQHFLSVDFDDGHSDWFEVIPHCSFHLHFSND</sequence>
<name>A0A8D0Q7N7_PIG</name>
<dbReference type="Proteomes" id="UP000694720">
    <property type="component" value="Unplaced"/>
</dbReference>
<dbReference type="Ensembl" id="ENSSSCT00015104902.1">
    <property type="protein sequence ID" value="ENSSSCP00015043913.1"/>
    <property type="gene ID" value="ENSSSCG00015077643.1"/>
</dbReference>
<evidence type="ECO:0000313" key="1">
    <source>
        <dbReference type="Ensembl" id="ENSSSCP00015043913.1"/>
    </source>
</evidence>
<dbReference type="Ensembl" id="ENSSSCT00035032356.1">
    <property type="protein sequence ID" value="ENSSSCP00035012741.1"/>
    <property type="gene ID" value="ENSSSCG00035024602.1"/>
</dbReference>
<dbReference type="Proteomes" id="UP000694726">
    <property type="component" value="Unplaced"/>
</dbReference>
<dbReference type="Ensembl" id="ENSSSCT00045012105.1">
    <property type="protein sequence ID" value="ENSSSCP00045008250.1"/>
    <property type="gene ID" value="ENSSSCG00045007302.1"/>
</dbReference>
<organism evidence="1 2">
    <name type="scientific">Sus scrofa</name>
    <name type="common">Pig</name>
    <dbReference type="NCBI Taxonomy" id="9823"/>
    <lineage>
        <taxon>Eukaryota</taxon>
        <taxon>Metazoa</taxon>
        <taxon>Chordata</taxon>
        <taxon>Craniata</taxon>
        <taxon>Vertebrata</taxon>
        <taxon>Euteleostomi</taxon>
        <taxon>Mammalia</taxon>
        <taxon>Eutheria</taxon>
        <taxon>Laurasiatheria</taxon>
        <taxon>Artiodactyla</taxon>
        <taxon>Suina</taxon>
        <taxon>Suidae</taxon>
        <taxon>Sus</taxon>
    </lineage>
</organism>
<dbReference type="Proteomes" id="UP000694728">
    <property type="component" value="Unplaced"/>
</dbReference>